<dbReference type="GO" id="GO:0006508">
    <property type="term" value="P:proteolysis"/>
    <property type="evidence" value="ECO:0007669"/>
    <property type="project" value="UniProtKB-KW"/>
</dbReference>
<dbReference type="SMART" id="SM00343">
    <property type="entry name" value="ZnF_C2HC"/>
    <property type="match status" value="1"/>
</dbReference>
<dbReference type="GO" id="GO:0003964">
    <property type="term" value="F:RNA-directed DNA polymerase activity"/>
    <property type="evidence" value="ECO:0007669"/>
    <property type="project" value="UniProtKB-KW"/>
</dbReference>
<feature type="compositionally biased region" description="Basic and acidic residues" evidence="19">
    <location>
        <begin position="1915"/>
        <end position="1929"/>
    </location>
</feature>
<dbReference type="FunFam" id="3.30.70.270:FF:000020">
    <property type="entry name" value="Transposon Tf2-6 polyprotein-like Protein"/>
    <property type="match status" value="1"/>
</dbReference>
<keyword evidence="5" id="KW-0540">Nuclease</keyword>
<dbReference type="GO" id="GO:0006310">
    <property type="term" value="P:DNA recombination"/>
    <property type="evidence" value="ECO:0007669"/>
    <property type="project" value="UniProtKB-KW"/>
</dbReference>
<dbReference type="GO" id="GO:0005634">
    <property type="term" value="C:nucleus"/>
    <property type="evidence" value="ECO:0007669"/>
    <property type="project" value="UniProtKB-SubCell"/>
</dbReference>
<dbReference type="EMBL" id="CAKLBY020000113">
    <property type="protein sequence ID" value="CAK7927614.1"/>
    <property type="molecule type" value="Genomic_DNA"/>
</dbReference>
<evidence type="ECO:0008006" key="26">
    <source>
        <dbReference type="Google" id="ProtNLM"/>
    </source>
</evidence>
<feature type="domain" description="Reverse transcriptase" evidence="22">
    <location>
        <begin position="869"/>
        <end position="1089"/>
    </location>
</feature>
<feature type="compositionally biased region" description="Low complexity" evidence="19">
    <location>
        <begin position="1957"/>
        <end position="1966"/>
    </location>
</feature>
<comment type="caution">
    <text evidence="24">The sequence shown here is derived from an EMBL/GenBank/DDBJ whole genome shotgun (WGS) entry which is preliminary data.</text>
</comment>
<feature type="domain" description="CCHC-type" evidence="21">
    <location>
        <begin position="302"/>
        <end position="317"/>
    </location>
</feature>
<dbReference type="CDD" id="cd00024">
    <property type="entry name" value="CD_CSD"/>
    <property type="match status" value="1"/>
</dbReference>
<comment type="subcellular location">
    <subcellularLocation>
        <location evidence="1">Nucleus</location>
    </subcellularLocation>
</comment>
<dbReference type="InterPro" id="IPR023780">
    <property type="entry name" value="Chromo_domain"/>
</dbReference>
<dbReference type="InterPro" id="IPR043128">
    <property type="entry name" value="Rev_trsase/Diguanyl_cyclase"/>
</dbReference>
<dbReference type="InterPro" id="IPR036397">
    <property type="entry name" value="RNaseH_sf"/>
</dbReference>
<dbReference type="Pfam" id="PF17919">
    <property type="entry name" value="RT_RNaseH_2"/>
    <property type="match status" value="1"/>
</dbReference>
<dbReference type="SUPFAM" id="SSF54160">
    <property type="entry name" value="Chromo domain-like"/>
    <property type="match status" value="1"/>
</dbReference>
<evidence type="ECO:0000256" key="14">
    <source>
        <dbReference type="ARBA" id="ARBA00023125"/>
    </source>
</evidence>
<feature type="compositionally biased region" description="Basic residues" evidence="19">
    <location>
        <begin position="708"/>
        <end position="724"/>
    </location>
</feature>
<dbReference type="GO" id="GO:0008270">
    <property type="term" value="F:zinc ion binding"/>
    <property type="evidence" value="ECO:0007669"/>
    <property type="project" value="UniProtKB-KW"/>
</dbReference>
<dbReference type="InterPro" id="IPR000477">
    <property type="entry name" value="RT_dom"/>
</dbReference>
<keyword evidence="15" id="KW-0233">DNA recombination</keyword>
<evidence type="ECO:0000256" key="9">
    <source>
        <dbReference type="ARBA" id="ARBA00022801"/>
    </source>
</evidence>
<dbReference type="FunFam" id="1.10.340.70:FF:000001">
    <property type="entry name" value="Retrovirus-related Pol polyprotein from transposon gypsy-like Protein"/>
    <property type="match status" value="1"/>
</dbReference>
<feature type="domain" description="Chromo" evidence="20">
    <location>
        <begin position="1942"/>
        <end position="2016"/>
    </location>
</feature>
<protein>
    <recommendedName>
        <fullName evidence="26">Reverse transcriptase</fullName>
    </recommendedName>
</protein>
<keyword evidence="14" id="KW-0238">DNA-binding</keyword>
<dbReference type="InterPro" id="IPR000953">
    <property type="entry name" value="Chromo/chromo_shadow_dom"/>
</dbReference>
<dbReference type="InterPro" id="IPR043502">
    <property type="entry name" value="DNA/RNA_pol_sf"/>
</dbReference>
<dbReference type="InterPro" id="IPR021109">
    <property type="entry name" value="Peptidase_aspartic_dom_sf"/>
</dbReference>
<keyword evidence="3" id="KW-0808">Transferase</keyword>
<evidence type="ECO:0000256" key="12">
    <source>
        <dbReference type="ARBA" id="ARBA00022918"/>
    </source>
</evidence>
<keyword evidence="6" id="KW-0479">Metal-binding</keyword>
<dbReference type="GO" id="GO:0003677">
    <property type="term" value="F:DNA binding"/>
    <property type="evidence" value="ECO:0007669"/>
    <property type="project" value="UniProtKB-KW"/>
</dbReference>
<dbReference type="CDD" id="cd09274">
    <property type="entry name" value="RNase_HI_RT_Ty3"/>
    <property type="match status" value="1"/>
</dbReference>
<dbReference type="Pfam" id="PF00665">
    <property type="entry name" value="rve"/>
    <property type="match status" value="1"/>
</dbReference>
<feature type="compositionally biased region" description="Basic and acidic residues" evidence="19">
    <location>
        <begin position="1877"/>
        <end position="1891"/>
    </location>
</feature>
<feature type="domain" description="Integrase catalytic" evidence="23">
    <location>
        <begin position="1441"/>
        <end position="1607"/>
    </location>
</feature>
<evidence type="ECO:0000256" key="13">
    <source>
        <dbReference type="ARBA" id="ARBA00022932"/>
    </source>
</evidence>
<evidence type="ECO:0000313" key="24">
    <source>
        <dbReference type="EMBL" id="CAK7927614.1"/>
    </source>
</evidence>
<dbReference type="PROSITE" id="PS50013">
    <property type="entry name" value="CHROMO_2"/>
    <property type="match status" value="1"/>
</dbReference>
<dbReference type="GO" id="GO:0004519">
    <property type="term" value="F:endonuclease activity"/>
    <property type="evidence" value="ECO:0007669"/>
    <property type="project" value="UniProtKB-KW"/>
</dbReference>
<dbReference type="Pfam" id="PF00078">
    <property type="entry name" value="RVT_1"/>
    <property type="match status" value="1"/>
</dbReference>
<dbReference type="Pfam" id="PF00385">
    <property type="entry name" value="Chromo"/>
    <property type="match status" value="1"/>
</dbReference>
<evidence type="ECO:0000256" key="18">
    <source>
        <dbReference type="PROSITE-ProRule" id="PRU00047"/>
    </source>
</evidence>
<evidence type="ECO:0000259" key="23">
    <source>
        <dbReference type="PROSITE" id="PS50994"/>
    </source>
</evidence>
<evidence type="ECO:0000256" key="11">
    <source>
        <dbReference type="ARBA" id="ARBA00022908"/>
    </source>
</evidence>
<dbReference type="Proteomes" id="UP001162060">
    <property type="component" value="Unassembled WGS sequence"/>
</dbReference>
<name>A0AAV1U306_9STRA</name>
<dbReference type="Gene3D" id="2.40.70.10">
    <property type="entry name" value="Acid Proteases"/>
    <property type="match status" value="1"/>
</dbReference>
<gene>
    <name evidence="24" type="ORF">PM001_LOCUS12764</name>
</gene>
<dbReference type="GO" id="GO:0015074">
    <property type="term" value="P:DNA integration"/>
    <property type="evidence" value="ECO:0007669"/>
    <property type="project" value="UniProtKB-KW"/>
</dbReference>
<dbReference type="PROSITE" id="PS50994">
    <property type="entry name" value="INTEGRASE"/>
    <property type="match status" value="1"/>
</dbReference>
<feature type="region of interest" description="Disordered" evidence="19">
    <location>
        <begin position="688"/>
        <end position="727"/>
    </location>
</feature>
<keyword evidence="2" id="KW-0645">Protease</keyword>
<evidence type="ECO:0000259" key="21">
    <source>
        <dbReference type="PROSITE" id="PS50158"/>
    </source>
</evidence>
<dbReference type="SMART" id="SM00298">
    <property type="entry name" value="CHROMO"/>
    <property type="match status" value="1"/>
</dbReference>
<evidence type="ECO:0000256" key="2">
    <source>
        <dbReference type="ARBA" id="ARBA00022670"/>
    </source>
</evidence>
<dbReference type="Gene3D" id="1.10.340.70">
    <property type="match status" value="1"/>
</dbReference>
<evidence type="ECO:0000256" key="4">
    <source>
        <dbReference type="ARBA" id="ARBA00022695"/>
    </source>
</evidence>
<dbReference type="InterPro" id="IPR041577">
    <property type="entry name" value="RT_RNaseH_2"/>
</dbReference>
<proteinExistence type="predicted"/>
<keyword evidence="4" id="KW-0548">Nucleotidyltransferase</keyword>
<dbReference type="Gene3D" id="3.30.420.10">
    <property type="entry name" value="Ribonuclease H-like superfamily/Ribonuclease H"/>
    <property type="match status" value="1"/>
</dbReference>
<feature type="compositionally biased region" description="Low complexity" evidence="19">
    <location>
        <begin position="694"/>
        <end position="707"/>
    </location>
</feature>
<keyword evidence="18" id="KW-0863">Zinc-finger</keyword>
<dbReference type="InterPro" id="IPR012337">
    <property type="entry name" value="RNaseH-like_sf"/>
</dbReference>
<evidence type="ECO:0000256" key="10">
    <source>
        <dbReference type="ARBA" id="ARBA00022842"/>
    </source>
</evidence>
<keyword evidence="18" id="KW-0862">Zinc</keyword>
<dbReference type="Pfam" id="PF19259">
    <property type="entry name" value="Ty3_capsid"/>
    <property type="match status" value="1"/>
</dbReference>
<dbReference type="InterPro" id="IPR056924">
    <property type="entry name" value="SH3_Tf2-1"/>
</dbReference>
<keyword evidence="10" id="KW-0460">Magnesium</keyword>
<dbReference type="PANTHER" id="PTHR37984">
    <property type="entry name" value="PROTEIN CBG26694"/>
    <property type="match status" value="1"/>
</dbReference>
<evidence type="ECO:0000256" key="19">
    <source>
        <dbReference type="SAM" id="MobiDB-lite"/>
    </source>
</evidence>
<keyword evidence="9" id="KW-0378">Hydrolase</keyword>
<dbReference type="SUPFAM" id="SSF53098">
    <property type="entry name" value="Ribonuclease H-like"/>
    <property type="match status" value="1"/>
</dbReference>
<dbReference type="InterPro" id="IPR045358">
    <property type="entry name" value="Ty3_capsid"/>
</dbReference>
<dbReference type="InterPro" id="IPR023779">
    <property type="entry name" value="Chromodomain_CS"/>
</dbReference>
<keyword evidence="13" id="KW-0239">DNA-directed DNA polymerase</keyword>
<dbReference type="PROSITE" id="PS50878">
    <property type="entry name" value="RT_POL"/>
    <property type="match status" value="1"/>
</dbReference>
<evidence type="ECO:0000256" key="3">
    <source>
        <dbReference type="ARBA" id="ARBA00022679"/>
    </source>
</evidence>
<evidence type="ECO:0000256" key="6">
    <source>
        <dbReference type="ARBA" id="ARBA00022723"/>
    </source>
</evidence>
<keyword evidence="11" id="KW-0229">DNA integration</keyword>
<keyword evidence="17" id="KW-0511">Multifunctional enzyme</keyword>
<dbReference type="InterPro" id="IPR016197">
    <property type="entry name" value="Chromo-like_dom_sf"/>
</dbReference>
<dbReference type="PROSITE" id="PS00598">
    <property type="entry name" value="CHROMO_1"/>
    <property type="match status" value="1"/>
</dbReference>
<dbReference type="InterPro" id="IPR041588">
    <property type="entry name" value="Integrase_H2C2"/>
</dbReference>
<dbReference type="Gene3D" id="3.10.10.10">
    <property type="entry name" value="HIV Type 1 Reverse Transcriptase, subunit A, domain 1"/>
    <property type="match status" value="1"/>
</dbReference>
<feature type="compositionally biased region" description="Basic and acidic residues" evidence="19">
    <location>
        <begin position="1937"/>
        <end position="1953"/>
    </location>
</feature>
<dbReference type="CDD" id="cd01647">
    <property type="entry name" value="RT_LTR"/>
    <property type="match status" value="1"/>
</dbReference>
<dbReference type="InterPro" id="IPR050951">
    <property type="entry name" value="Retrovirus_Pol_polyprotein"/>
</dbReference>
<evidence type="ECO:0000259" key="22">
    <source>
        <dbReference type="PROSITE" id="PS50878"/>
    </source>
</evidence>
<dbReference type="InterPro" id="IPR001878">
    <property type="entry name" value="Znf_CCHC"/>
</dbReference>
<dbReference type="InterPro" id="IPR001584">
    <property type="entry name" value="Integrase_cat-core"/>
</dbReference>
<evidence type="ECO:0000256" key="1">
    <source>
        <dbReference type="ARBA" id="ARBA00004123"/>
    </source>
</evidence>
<dbReference type="PANTHER" id="PTHR37984:SF5">
    <property type="entry name" value="PROTEIN NYNRIN-LIKE"/>
    <property type="match status" value="1"/>
</dbReference>
<dbReference type="SUPFAM" id="SSF56672">
    <property type="entry name" value="DNA/RNA polymerases"/>
    <property type="match status" value="1"/>
</dbReference>
<evidence type="ECO:0000256" key="15">
    <source>
        <dbReference type="ARBA" id="ARBA00023172"/>
    </source>
</evidence>
<dbReference type="Pfam" id="PF17921">
    <property type="entry name" value="Integrase_H2C2"/>
    <property type="match status" value="1"/>
</dbReference>
<evidence type="ECO:0000256" key="16">
    <source>
        <dbReference type="ARBA" id="ARBA00023242"/>
    </source>
</evidence>
<evidence type="ECO:0000313" key="25">
    <source>
        <dbReference type="Proteomes" id="UP001162060"/>
    </source>
</evidence>
<keyword evidence="16" id="KW-0539">Nucleus</keyword>
<keyword evidence="12" id="KW-0695">RNA-directed DNA polymerase</keyword>
<dbReference type="Pfam" id="PF24626">
    <property type="entry name" value="SH3_Tf2-1"/>
    <property type="match status" value="1"/>
</dbReference>
<evidence type="ECO:0000259" key="20">
    <source>
        <dbReference type="PROSITE" id="PS50013"/>
    </source>
</evidence>
<evidence type="ECO:0000256" key="17">
    <source>
        <dbReference type="ARBA" id="ARBA00023268"/>
    </source>
</evidence>
<dbReference type="GO" id="GO:0003887">
    <property type="term" value="F:DNA-directed DNA polymerase activity"/>
    <property type="evidence" value="ECO:0007669"/>
    <property type="project" value="UniProtKB-KW"/>
</dbReference>
<evidence type="ECO:0000256" key="8">
    <source>
        <dbReference type="ARBA" id="ARBA00022759"/>
    </source>
</evidence>
<accession>A0AAV1U306</accession>
<dbReference type="Gene3D" id="2.40.50.40">
    <property type="match status" value="1"/>
</dbReference>
<dbReference type="InterPro" id="IPR036875">
    <property type="entry name" value="Znf_CCHC_sf"/>
</dbReference>
<sequence>MTTCEMDMSESSMAPAVSLEHADFPHLTTVEWQALHRLAAVSGEIFVTSLLSTATPEQHRAAIQDYMVRELAEANRRVHTPSRPSHYDAIKMETSTYSGDGPDRLPLNRWFREIDIAIASRLIDAPTAKVNFLLSRLVGKAKEWALGKLVVNELAFPTLDDIQRDLRLAFEPPQDESRLRADFFSLRQGKLSMRDYVQKTRHLASCIITQPIDMASQVHVFVFGMQEGMTRYCLTRAEPKTLEEAFALALREDYTVASSYLQAASQRPRTSGPEPMEIDVIDASRGRGKQFGRDIRSQNTMKCYRCGKTGHRAAVCRAPAPVSMNTAVSRGDTVSSVVPPKASGSSRRGALYWHEGAPSIQVAARAPSPKVIHTHLHATTTRDDSRLIIISLVVAGVNDHSERFTVREGPGDIVVKLADGQPQRVPRKTVVLPYTFDGFQSNDEFLVYEMNYAFDCILGIPWLSRYQPTIDWLSRSVKRRSGYDVSEVFTHLLVAPSDWPHVRVVNELATTRSQHRESDGPLCPVCSVTLIEPQHEAVEQRFPQTQTSVEQGLPIHNETVEQRFPHTQTSVEQGLPIHNEAVEQGFPHTRTSVEQGLPIHNEAVEQGFPHTRTSVEQGFPHTRTSVEQGLPHTHTTAEQRLPIVTEVVEQRLPHTSEAVDDELPPLIDENERAVDLNVNDVVETELPRLAGGMSSSSDSNVPASSSGSRRKRKRKRKKGSSHRGRYVEVASPPCTVAEITSLLTLPWKDFLHDLKAGDIEQVCIISAAEAASGEVLEARPKSAEPKSAREERFVAQSWEALRASGNPVYDIAREYADIFPENIPAELPADRGVRHEIDLVPGSKYCVTRQWRLPRDQVIAIDEFFEGRRKAGHVRESILPHSSPTFCVKKATGGWRIVHAFNKLNDATIPAQTPIPRKDMVLDTMSGSEIFSAIDLTDGFYQILMRDSDIPFTAVSTPSGMLWEWLVMPQGLKNAPATFNRMVTQVLRPLRDFAPSYFDDIFVHSRAEQQLSATEVHLRHLKQVFQVMRENKLYANLKKCVFCAPEIPVLGCYVSKEGVHAEPEKVSSICSWPTPRNQTELRQWLGLANYLHKYTKNYAELIQPLSTLLKKDAVWSWKAEHHSAFNSVKKSLSEAPVLMLPDDSKPFHVVCDASDFAIGCALMQFDDEVQERVVSFQSRQMKPAERNYPVHDKELLAMRYALIKFRVYLLGEKMFSVYTDHASLRTAVKTPHLSQRMARWLSYFSEYNFVVFYKPGKNNILADALSRRPDYDPRRDMGHQPGIAEDEDDDICLCCAEQGLNAMISTPELSIRTQIAESYANDSFYTGIINYLRHPSEGSLAKLTKPTRDNIKRYALDGPLLTYTMDVFDPPRVVIPADDDLRARLVHEFHDTPTGGHLGREKTFAAISRVFFWPRMYKYIQKWVRSCEICQRVKPAPSSQAPLRPLPIATEAWRSVSIDFIFGLPPDEQKRTGVLVFVDRFSKMVHFAPVSAHVTAETTAQIFIDLIFRHHGLPESIVSDRDPRFTSAFWATLFQLLGTRLLMSTAAHPETDGQTERVNRVLEDVLRSYATSFQSWSSFLPLAEFAIYNAIHASTGLTPFFVNNARHPRVPALLALSASAHPVSQLGGGVSPDDTTRKILMIGNVEDKVAADATHTVNFVANGISSPDAMHPIASPVANFAPKESTSPVSSAAVTEFLLLRQSITRFVRDALQEAVDKQKENADKRGRKNLLTFKEGDRVLLSTSGLPDTSVTNLGANKLAPRYIGPFRIVEVHGDAYTLDIPTTMRLHPTFYVGRLKAYLPADLPLVLPHSSVSAQSPTPPADDADDDWDQVLDEREQTRSAGVHRTQQSRAVADAPPSPAAPVGFSRQPLSQLLHDLEPSRPSHGHPEGRSSPLQCQHEGNEARHSTAQAPDYENRRPTQEAFRRDAPPPLVDASGERRWIVDRIVGHEDPTPLAPSSGSAPSKSRSETHYKVRWLGYSPTEDTWEPRSMLAHDVPDVVEEYETSKRSANATDAADSFHDPANRNVRELAIDDDLPERLRRLLRGSGAFGYLDGRERLRERPRWS</sequence>
<keyword evidence="8" id="KW-0255">Endonuclease</keyword>
<reference evidence="24" key="1">
    <citation type="submission" date="2024-01" db="EMBL/GenBank/DDBJ databases">
        <authorList>
            <person name="Webb A."/>
        </authorList>
    </citation>
    <scope>NUCLEOTIDE SEQUENCE</scope>
    <source>
        <strain evidence="24">Pm1</strain>
    </source>
</reference>
<evidence type="ECO:0000256" key="7">
    <source>
        <dbReference type="ARBA" id="ARBA00022750"/>
    </source>
</evidence>
<feature type="region of interest" description="Disordered" evidence="19">
    <location>
        <begin position="1838"/>
        <end position="1971"/>
    </location>
</feature>
<dbReference type="GO" id="GO:0004190">
    <property type="term" value="F:aspartic-type endopeptidase activity"/>
    <property type="evidence" value="ECO:0007669"/>
    <property type="project" value="UniProtKB-KW"/>
</dbReference>
<dbReference type="SUPFAM" id="SSF57756">
    <property type="entry name" value="Retrovirus zinc finger-like domains"/>
    <property type="match status" value="1"/>
</dbReference>
<evidence type="ECO:0000256" key="5">
    <source>
        <dbReference type="ARBA" id="ARBA00022722"/>
    </source>
</evidence>
<dbReference type="Gene3D" id="3.30.70.270">
    <property type="match status" value="2"/>
</dbReference>
<keyword evidence="7" id="KW-0064">Aspartyl protease</keyword>
<dbReference type="PROSITE" id="PS50158">
    <property type="entry name" value="ZF_CCHC"/>
    <property type="match status" value="1"/>
</dbReference>
<dbReference type="CDD" id="cd00303">
    <property type="entry name" value="retropepsin_like"/>
    <property type="match status" value="1"/>
</dbReference>
<organism evidence="24 25">
    <name type="scientific">Peronospora matthiolae</name>
    <dbReference type="NCBI Taxonomy" id="2874970"/>
    <lineage>
        <taxon>Eukaryota</taxon>
        <taxon>Sar</taxon>
        <taxon>Stramenopiles</taxon>
        <taxon>Oomycota</taxon>
        <taxon>Peronosporomycetes</taxon>
        <taxon>Peronosporales</taxon>
        <taxon>Peronosporaceae</taxon>
        <taxon>Peronospora</taxon>
    </lineage>
</organism>